<proteinExistence type="inferred from homology"/>
<dbReference type="InterPro" id="IPR035068">
    <property type="entry name" value="TldD/PmbA_N"/>
</dbReference>
<keyword evidence="3" id="KW-0378">Hydrolase</keyword>
<gene>
    <name evidence="8" type="ORF">E3J48_01600</name>
</gene>
<dbReference type="InterPro" id="IPR051463">
    <property type="entry name" value="Peptidase_U62_metallo"/>
</dbReference>
<dbReference type="InterPro" id="IPR036059">
    <property type="entry name" value="TldD/PmbA_sf"/>
</dbReference>
<organism evidence="8 9">
    <name type="scientific">Aerophobetes bacterium</name>
    <dbReference type="NCBI Taxonomy" id="2030807"/>
    <lineage>
        <taxon>Bacteria</taxon>
        <taxon>Candidatus Aerophobota</taxon>
    </lineage>
</organism>
<dbReference type="PANTHER" id="PTHR30624">
    <property type="entry name" value="UNCHARACTERIZED PROTEIN TLDD AND PMBA"/>
    <property type="match status" value="1"/>
</dbReference>
<evidence type="ECO:0000313" key="9">
    <source>
        <dbReference type="Proteomes" id="UP000319130"/>
    </source>
</evidence>
<dbReference type="Proteomes" id="UP000319130">
    <property type="component" value="Unassembled WGS sequence"/>
</dbReference>
<keyword evidence="4" id="KW-0482">Metalloprotease</keyword>
<dbReference type="SUPFAM" id="SSF111283">
    <property type="entry name" value="Putative modulator of DNA gyrase, PmbA/TldD"/>
    <property type="match status" value="1"/>
</dbReference>
<feature type="domain" description="Metalloprotease TldD/E N-terminal" evidence="5">
    <location>
        <begin position="17"/>
        <end position="79"/>
    </location>
</feature>
<sequence>MKAHLTSCLNKVKADYAEIRYEEIQATQIHYVGKELERIGEWERKGGGIRTKIKGGWSFVSFNDLENLEKNLELAMKQAHLLKRGRIKLAPVPPHDEIVSLDLRKDPRRISLEEKHFLMSRYNQILLSPQYIQTSDLKYADVHTTKYFVNSEGTYIQQEKVDMVLGMAAIARKDDNIQTAHEGIGGTGGYELVEGREKEAEEVSRRALSLLNAEPFPGGKYTIIVDPKLAGIFAHEAFGHLSEADFLYENKRLASIMRLGRVFGPEELDIIDEAPIKGEGGYYLYDDEGVAAGKTYLIRQGKLVRRLHSRETAAKMGEEPTGNARAMSYQHPPIVRMSNTYIAPRGKTLEEMIDEVEEGLYVKGFRGGETNLEMFTFSPEEGYIIERGKLGKKVRDINLTGNIFTTLSNIDAIGRDLVLSTGSGGCGKGAQYPLPVATGGPHLRIKDVVVGGK</sequence>
<accession>A0A523WAK1</accession>
<dbReference type="Gene3D" id="3.30.2290.10">
    <property type="entry name" value="PmbA/TldD superfamily"/>
    <property type="match status" value="1"/>
</dbReference>
<evidence type="ECO:0000256" key="2">
    <source>
        <dbReference type="ARBA" id="ARBA00022670"/>
    </source>
</evidence>
<dbReference type="Pfam" id="PF19290">
    <property type="entry name" value="PmbA_TldD_2nd"/>
    <property type="match status" value="1"/>
</dbReference>
<dbReference type="FunFam" id="3.30.2290.10:FF:000003">
    <property type="entry name" value="Zinc-dependent protease, TldD/PmbA family"/>
    <property type="match status" value="1"/>
</dbReference>
<dbReference type="GO" id="GO:0008237">
    <property type="term" value="F:metallopeptidase activity"/>
    <property type="evidence" value="ECO:0007669"/>
    <property type="project" value="UniProtKB-KW"/>
</dbReference>
<dbReference type="AlphaFoldDB" id="A0A523WAK1"/>
<dbReference type="Pfam" id="PF01523">
    <property type="entry name" value="PmbA_TldD_1st"/>
    <property type="match status" value="1"/>
</dbReference>
<feature type="domain" description="Metalloprotease TldD/E C-terminal" evidence="6">
    <location>
        <begin position="219"/>
        <end position="452"/>
    </location>
</feature>
<dbReference type="InterPro" id="IPR002510">
    <property type="entry name" value="Metalloprtase-TldD/E_N"/>
</dbReference>
<feature type="domain" description="Metalloprotease TldD/E central" evidence="7">
    <location>
        <begin position="106"/>
        <end position="211"/>
    </location>
</feature>
<dbReference type="InterPro" id="IPR025502">
    <property type="entry name" value="TldD"/>
</dbReference>
<evidence type="ECO:0000313" key="8">
    <source>
        <dbReference type="EMBL" id="TET64053.1"/>
    </source>
</evidence>
<dbReference type="PIRSF" id="PIRSF004919">
    <property type="entry name" value="TldD"/>
    <property type="match status" value="1"/>
</dbReference>
<evidence type="ECO:0000259" key="5">
    <source>
        <dbReference type="Pfam" id="PF01523"/>
    </source>
</evidence>
<dbReference type="InterPro" id="IPR045570">
    <property type="entry name" value="Metalloprtase-TldD/E_cen_dom"/>
</dbReference>
<dbReference type="EMBL" id="SOIZ01000071">
    <property type="protein sequence ID" value="TET64053.1"/>
    <property type="molecule type" value="Genomic_DNA"/>
</dbReference>
<name>A0A523WAK1_UNCAE</name>
<comment type="similarity">
    <text evidence="1">Belongs to the peptidase U62 family.</text>
</comment>
<dbReference type="InterPro" id="IPR045569">
    <property type="entry name" value="Metalloprtase-TldD/E_C"/>
</dbReference>
<protein>
    <submittedName>
        <fullName evidence="8">TldD/PmbA family protein</fullName>
    </submittedName>
</protein>
<keyword evidence="2" id="KW-0645">Protease</keyword>
<dbReference type="GO" id="GO:0006508">
    <property type="term" value="P:proteolysis"/>
    <property type="evidence" value="ECO:0007669"/>
    <property type="project" value="UniProtKB-KW"/>
</dbReference>
<evidence type="ECO:0000256" key="3">
    <source>
        <dbReference type="ARBA" id="ARBA00022801"/>
    </source>
</evidence>
<evidence type="ECO:0000256" key="4">
    <source>
        <dbReference type="ARBA" id="ARBA00023049"/>
    </source>
</evidence>
<comment type="caution">
    <text evidence="8">The sequence shown here is derived from an EMBL/GenBank/DDBJ whole genome shotgun (WGS) entry which is preliminary data.</text>
</comment>
<dbReference type="PANTHER" id="PTHR30624:SF0">
    <property type="entry name" value="METALLOPROTEASE SLR0863"/>
    <property type="match status" value="1"/>
</dbReference>
<dbReference type="GO" id="GO:0005829">
    <property type="term" value="C:cytosol"/>
    <property type="evidence" value="ECO:0007669"/>
    <property type="project" value="TreeGrafter"/>
</dbReference>
<reference evidence="8 9" key="1">
    <citation type="submission" date="2019-03" db="EMBL/GenBank/DDBJ databases">
        <title>Metabolic potential of uncultured bacteria and archaea associated with petroleum seepage in deep-sea sediments.</title>
        <authorList>
            <person name="Dong X."/>
            <person name="Hubert C."/>
        </authorList>
    </citation>
    <scope>NUCLEOTIDE SEQUENCE [LARGE SCALE GENOMIC DNA]</scope>
    <source>
        <strain evidence="8">E29_bin52</strain>
    </source>
</reference>
<evidence type="ECO:0000259" key="7">
    <source>
        <dbReference type="Pfam" id="PF19290"/>
    </source>
</evidence>
<dbReference type="Pfam" id="PF19289">
    <property type="entry name" value="PmbA_TldD_3rd"/>
    <property type="match status" value="1"/>
</dbReference>
<evidence type="ECO:0000259" key="6">
    <source>
        <dbReference type="Pfam" id="PF19289"/>
    </source>
</evidence>
<evidence type="ECO:0000256" key="1">
    <source>
        <dbReference type="ARBA" id="ARBA00005836"/>
    </source>
</evidence>